<dbReference type="PANTHER" id="PTHR11264:SF0">
    <property type="entry name" value="URACIL-DNA GLYCOSYLASE"/>
    <property type="match status" value="1"/>
</dbReference>
<dbReference type="EC" id="3.2.2.27" evidence="4 10"/>
<dbReference type="PANTHER" id="PTHR11264">
    <property type="entry name" value="URACIL-DNA GLYCOSYLASE"/>
    <property type="match status" value="1"/>
</dbReference>
<proteinExistence type="inferred from homology"/>
<dbReference type="NCBIfam" id="NF003591">
    <property type="entry name" value="PRK05254.1-4"/>
    <property type="match status" value="1"/>
</dbReference>
<evidence type="ECO:0000256" key="10">
    <source>
        <dbReference type="HAMAP-Rule" id="MF_00148"/>
    </source>
</evidence>
<evidence type="ECO:0000256" key="5">
    <source>
        <dbReference type="ARBA" id="ARBA00018429"/>
    </source>
</evidence>
<dbReference type="FunFam" id="3.40.470.10:FF:000001">
    <property type="entry name" value="Uracil-DNA glycosylase"/>
    <property type="match status" value="1"/>
</dbReference>
<accession>A0A2G9IHA4</accession>
<reference evidence="14 15" key="1">
    <citation type="submission" date="2017-11" db="EMBL/GenBank/DDBJ databases">
        <title>Genome sequencing of Prevotella intermedia KCOM 2069.</title>
        <authorList>
            <person name="Kook J.-K."/>
            <person name="Park S.-N."/>
            <person name="Lim Y.K."/>
        </authorList>
    </citation>
    <scope>NUCLEOTIDE SEQUENCE [LARGE SCALE GENOMIC DNA]</scope>
    <source>
        <strain evidence="14 15">KCOM 2069</strain>
    </source>
</reference>
<dbReference type="SUPFAM" id="SSF52141">
    <property type="entry name" value="Uracil-DNA glycosylase-like"/>
    <property type="match status" value="1"/>
</dbReference>
<dbReference type="NCBIfam" id="TIGR00628">
    <property type="entry name" value="ung"/>
    <property type="match status" value="1"/>
</dbReference>
<dbReference type="RefSeq" id="WP_099976909.1">
    <property type="nucleotide sequence ID" value="NZ_PESN01000001.1"/>
</dbReference>
<protein>
    <recommendedName>
        <fullName evidence="5 10">Uracil-DNA glycosylase</fullName>
        <shortName evidence="10">UDG</shortName>
        <ecNumber evidence="4 10">3.2.2.27</ecNumber>
    </recommendedName>
</protein>
<evidence type="ECO:0000313" key="14">
    <source>
        <dbReference type="EMBL" id="PIN28960.1"/>
    </source>
</evidence>
<keyword evidence="8 10" id="KW-0378">Hydrolase</keyword>
<keyword evidence="9 10" id="KW-0234">DNA repair</keyword>
<dbReference type="GO" id="GO:0005737">
    <property type="term" value="C:cytoplasm"/>
    <property type="evidence" value="ECO:0007669"/>
    <property type="project" value="UniProtKB-SubCell"/>
</dbReference>
<feature type="active site" description="Proton acceptor" evidence="10 11">
    <location>
        <position position="64"/>
    </location>
</feature>
<dbReference type="EMBL" id="PESN01000001">
    <property type="protein sequence ID" value="PIN28960.1"/>
    <property type="molecule type" value="Genomic_DNA"/>
</dbReference>
<dbReference type="PROSITE" id="PS00130">
    <property type="entry name" value="U_DNA_GLYCOSYLASE"/>
    <property type="match status" value="1"/>
</dbReference>
<feature type="domain" description="Uracil-DNA glycosylase-like" evidence="13">
    <location>
        <begin position="49"/>
        <end position="210"/>
    </location>
</feature>
<dbReference type="GO" id="GO:0097510">
    <property type="term" value="P:base-excision repair, AP site formation via deaminated base removal"/>
    <property type="evidence" value="ECO:0007669"/>
    <property type="project" value="TreeGrafter"/>
</dbReference>
<evidence type="ECO:0000256" key="7">
    <source>
        <dbReference type="ARBA" id="ARBA00022763"/>
    </source>
</evidence>
<dbReference type="InterPro" id="IPR005122">
    <property type="entry name" value="Uracil-DNA_glycosylase-like"/>
</dbReference>
<keyword evidence="6 10" id="KW-0963">Cytoplasm</keyword>
<organism evidence="14 15">
    <name type="scientific">Prevotella intermedia</name>
    <dbReference type="NCBI Taxonomy" id="28131"/>
    <lineage>
        <taxon>Bacteria</taxon>
        <taxon>Pseudomonadati</taxon>
        <taxon>Bacteroidota</taxon>
        <taxon>Bacteroidia</taxon>
        <taxon>Bacteroidales</taxon>
        <taxon>Prevotellaceae</taxon>
        <taxon>Prevotella</taxon>
    </lineage>
</organism>
<comment type="function">
    <text evidence="2 10 12">Excises uracil residues from the DNA which can arise as a result of misincorporation of dUMP residues by DNA polymerase or due to deamination of cytosine.</text>
</comment>
<evidence type="ECO:0000256" key="11">
    <source>
        <dbReference type="PROSITE-ProRule" id="PRU10072"/>
    </source>
</evidence>
<evidence type="ECO:0000256" key="2">
    <source>
        <dbReference type="ARBA" id="ARBA00002631"/>
    </source>
</evidence>
<dbReference type="AlphaFoldDB" id="A0A2G9IHA4"/>
<name>A0A2G9IHA4_PREIN</name>
<dbReference type="NCBIfam" id="NF003589">
    <property type="entry name" value="PRK05254.1-2"/>
    <property type="match status" value="1"/>
</dbReference>
<comment type="similarity">
    <text evidence="3 10 12">Belongs to the uracil-DNA glycosylase (UDG) superfamily. UNG family.</text>
</comment>
<comment type="catalytic activity">
    <reaction evidence="1 10 12">
        <text>Hydrolyzes single-stranded DNA or mismatched double-stranded DNA and polynucleotides, releasing free uracil.</text>
        <dbReference type="EC" id="3.2.2.27"/>
    </reaction>
</comment>
<dbReference type="GO" id="GO:0004844">
    <property type="term" value="F:uracil DNA N-glycosylase activity"/>
    <property type="evidence" value="ECO:0007669"/>
    <property type="project" value="UniProtKB-UniRule"/>
</dbReference>
<evidence type="ECO:0000313" key="15">
    <source>
        <dbReference type="Proteomes" id="UP000230500"/>
    </source>
</evidence>
<dbReference type="InterPro" id="IPR018085">
    <property type="entry name" value="Ura-DNA_Glyclase_AS"/>
</dbReference>
<dbReference type="InterPro" id="IPR002043">
    <property type="entry name" value="UDG_fam1"/>
</dbReference>
<dbReference type="InterPro" id="IPR036895">
    <property type="entry name" value="Uracil-DNA_glycosylase-like_sf"/>
</dbReference>
<gene>
    <name evidence="10" type="primary">ung</name>
    <name evidence="14" type="ORF">CUC04_05915</name>
</gene>
<sequence>MVDIEASWKQHLEGEFTKPYFAQLTESVRNEYRNNLCFPPGKLVFNAFNLCPFDKVKVVILGQDPYHEQGQAMGLSFSVPEGIMLPPSLQNIYKEIQNDLGKPIPTSGDLTRWAKQGVLLLNATLTVRAHIANSHQTLGWQNFTDAAIAALSNHREHVVFMLWGGFARSKKRLIDANRHCIIESVHPSPLSANRGGWFGQHQFSRCNAYLKQQGLDEIDW</sequence>
<evidence type="ECO:0000259" key="13">
    <source>
        <dbReference type="SMART" id="SM00986"/>
    </source>
</evidence>
<evidence type="ECO:0000256" key="3">
    <source>
        <dbReference type="ARBA" id="ARBA00008184"/>
    </source>
</evidence>
<dbReference type="Gene3D" id="3.40.470.10">
    <property type="entry name" value="Uracil-DNA glycosylase-like domain"/>
    <property type="match status" value="1"/>
</dbReference>
<keyword evidence="7 10" id="KW-0227">DNA damage</keyword>
<evidence type="ECO:0000256" key="8">
    <source>
        <dbReference type="ARBA" id="ARBA00022801"/>
    </source>
</evidence>
<dbReference type="CDD" id="cd10027">
    <property type="entry name" value="UDG-F1-like"/>
    <property type="match status" value="1"/>
</dbReference>
<evidence type="ECO:0000256" key="4">
    <source>
        <dbReference type="ARBA" id="ARBA00012030"/>
    </source>
</evidence>
<evidence type="ECO:0000256" key="6">
    <source>
        <dbReference type="ARBA" id="ARBA00022490"/>
    </source>
</evidence>
<evidence type="ECO:0000256" key="1">
    <source>
        <dbReference type="ARBA" id="ARBA00001400"/>
    </source>
</evidence>
<comment type="caution">
    <text evidence="14">The sequence shown here is derived from an EMBL/GenBank/DDBJ whole genome shotgun (WGS) entry which is preliminary data.</text>
</comment>
<comment type="subcellular location">
    <subcellularLocation>
        <location evidence="10">Cytoplasm</location>
    </subcellularLocation>
</comment>
<dbReference type="SMART" id="SM00987">
    <property type="entry name" value="UreE_C"/>
    <property type="match status" value="1"/>
</dbReference>
<evidence type="ECO:0000256" key="12">
    <source>
        <dbReference type="RuleBase" id="RU003780"/>
    </source>
</evidence>
<dbReference type="HAMAP" id="MF_00148">
    <property type="entry name" value="UDG"/>
    <property type="match status" value="1"/>
</dbReference>
<dbReference type="Pfam" id="PF03167">
    <property type="entry name" value="UDG"/>
    <property type="match status" value="1"/>
</dbReference>
<dbReference type="SMART" id="SM00986">
    <property type="entry name" value="UDG"/>
    <property type="match status" value="1"/>
</dbReference>
<dbReference type="NCBIfam" id="NF003592">
    <property type="entry name" value="PRK05254.1-5"/>
    <property type="match status" value="1"/>
</dbReference>
<dbReference type="NCBIfam" id="NF003588">
    <property type="entry name" value="PRK05254.1-1"/>
    <property type="match status" value="1"/>
</dbReference>
<dbReference type="Proteomes" id="UP000230500">
    <property type="component" value="Unassembled WGS sequence"/>
</dbReference>
<evidence type="ECO:0000256" key="9">
    <source>
        <dbReference type="ARBA" id="ARBA00023204"/>
    </source>
</evidence>